<name>A0ABN3MW95_9ACTN</name>
<evidence type="ECO:0000256" key="1">
    <source>
        <dbReference type="SAM" id="MobiDB-lite"/>
    </source>
</evidence>
<keyword evidence="2" id="KW-0472">Membrane</keyword>
<evidence type="ECO:0000256" key="2">
    <source>
        <dbReference type="SAM" id="Phobius"/>
    </source>
</evidence>
<sequence>MPDTGSSAPARRDGLRRLTPLDPPMTPFMIGGLVIWAAAWIVGYAADDLPNAADRERWLGICAAGFLLGLAGLALMIRHDARRDRDS</sequence>
<gene>
    <name evidence="3" type="ORF">GCM10010201_00270</name>
</gene>
<dbReference type="Pfam" id="PF10745">
    <property type="entry name" value="DUF2530"/>
    <property type="match status" value="1"/>
</dbReference>
<evidence type="ECO:0000313" key="3">
    <source>
        <dbReference type="EMBL" id="GAA2509702.1"/>
    </source>
</evidence>
<feature type="region of interest" description="Disordered" evidence="1">
    <location>
        <begin position="1"/>
        <end position="20"/>
    </location>
</feature>
<evidence type="ECO:0000313" key="4">
    <source>
        <dbReference type="Proteomes" id="UP001499978"/>
    </source>
</evidence>
<keyword evidence="2" id="KW-1133">Transmembrane helix</keyword>
<dbReference type="RefSeq" id="WP_344166515.1">
    <property type="nucleotide sequence ID" value="NZ_BAAARY010000001.1"/>
</dbReference>
<reference evidence="3 4" key="1">
    <citation type="journal article" date="2019" name="Int. J. Syst. Evol. Microbiol.">
        <title>The Global Catalogue of Microorganisms (GCM) 10K type strain sequencing project: providing services to taxonomists for standard genome sequencing and annotation.</title>
        <authorList>
            <consortium name="The Broad Institute Genomics Platform"/>
            <consortium name="The Broad Institute Genome Sequencing Center for Infectious Disease"/>
            <person name="Wu L."/>
            <person name="Ma J."/>
        </authorList>
    </citation>
    <scope>NUCLEOTIDE SEQUENCE [LARGE SCALE GENOMIC DNA]</scope>
    <source>
        <strain evidence="3 4">JCM 3367</strain>
    </source>
</reference>
<dbReference type="EMBL" id="BAAARY010000001">
    <property type="protein sequence ID" value="GAA2509702.1"/>
    <property type="molecule type" value="Genomic_DNA"/>
</dbReference>
<accession>A0ABN3MW95</accession>
<keyword evidence="4" id="KW-1185">Reference proteome</keyword>
<dbReference type="Proteomes" id="UP001499978">
    <property type="component" value="Unassembled WGS sequence"/>
</dbReference>
<proteinExistence type="predicted"/>
<keyword evidence="2" id="KW-0812">Transmembrane</keyword>
<feature type="transmembrane region" description="Helical" evidence="2">
    <location>
        <begin position="58"/>
        <end position="77"/>
    </location>
</feature>
<dbReference type="InterPro" id="IPR019681">
    <property type="entry name" value="DUF2530"/>
</dbReference>
<protein>
    <recommendedName>
        <fullName evidence="5">DUF2530 domain-containing protein</fullName>
    </recommendedName>
</protein>
<evidence type="ECO:0008006" key="5">
    <source>
        <dbReference type="Google" id="ProtNLM"/>
    </source>
</evidence>
<organism evidence="3 4">
    <name type="scientific">Pilimelia columellifera subsp. columellifera</name>
    <dbReference type="NCBI Taxonomy" id="706583"/>
    <lineage>
        <taxon>Bacteria</taxon>
        <taxon>Bacillati</taxon>
        <taxon>Actinomycetota</taxon>
        <taxon>Actinomycetes</taxon>
        <taxon>Micromonosporales</taxon>
        <taxon>Micromonosporaceae</taxon>
        <taxon>Pilimelia</taxon>
    </lineage>
</organism>
<comment type="caution">
    <text evidence="3">The sequence shown here is derived from an EMBL/GenBank/DDBJ whole genome shotgun (WGS) entry which is preliminary data.</text>
</comment>
<feature type="transmembrane region" description="Helical" evidence="2">
    <location>
        <begin position="25"/>
        <end position="46"/>
    </location>
</feature>